<dbReference type="Proteomes" id="UP000284842">
    <property type="component" value="Unassembled WGS sequence"/>
</dbReference>
<dbReference type="EMBL" id="NHTK01001290">
    <property type="protein sequence ID" value="PPR00831.1"/>
    <property type="molecule type" value="Genomic_DNA"/>
</dbReference>
<dbReference type="InParanoid" id="A0A409YCV9"/>
<reference evidence="2 3" key="1">
    <citation type="journal article" date="2018" name="Evol. Lett.">
        <title>Horizontal gene cluster transfer increased hallucinogenic mushroom diversity.</title>
        <authorList>
            <person name="Reynolds H.T."/>
            <person name="Vijayakumar V."/>
            <person name="Gluck-Thaler E."/>
            <person name="Korotkin H.B."/>
            <person name="Matheny P.B."/>
            <person name="Slot J.C."/>
        </authorList>
    </citation>
    <scope>NUCLEOTIDE SEQUENCE [LARGE SCALE GENOMIC DNA]</scope>
    <source>
        <strain evidence="2 3">2629</strain>
    </source>
</reference>
<evidence type="ECO:0000313" key="2">
    <source>
        <dbReference type="EMBL" id="PPR00831.1"/>
    </source>
</evidence>
<proteinExistence type="predicted"/>
<organism evidence="2 3">
    <name type="scientific">Panaeolus cyanescens</name>
    <dbReference type="NCBI Taxonomy" id="181874"/>
    <lineage>
        <taxon>Eukaryota</taxon>
        <taxon>Fungi</taxon>
        <taxon>Dikarya</taxon>
        <taxon>Basidiomycota</taxon>
        <taxon>Agaricomycotina</taxon>
        <taxon>Agaricomycetes</taxon>
        <taxon>Agaricomycetidae</taxon>
        <taxon>Agaricales</taxon>
        <taxon>Agaricineae</taxon>
        <taxon>Galeropsidaceae</taxon>
        <taxon>Panaeolus</taxon>
    </lineage>
</organism>
<keyword evidence="3" id="KW-1185">Reference proteome</keyword>
<name>A0A409YCV9_9AGAR</name>
<evidence type="ECO:0000256" key="1">
    <source>
        <dbReference type="SAM" id="MobiDB-lite"/>
    </source>
</evidence>
<feature type="compositionally biased region" description="Polar residues" evidence="1">
    <location>
        <begin position="245"/>
        <end position="259"/>
    </location>
</feature>
<feature type="region of interest" description="Disordered" evidence="1">
    <location>
        <begin position="77"/>
        <end position="99"/>
    </location>
</feature>
<evidence type="ECO:0000313" key="3">
    <source>
        <dbReference type="Proteomes" id="UP000284842"/>
    </source>
</evidence>
<gene>
    <name evidence="2" type="ORF">CVT24_000818</name>
</gene>
<feature type="compositionally biased region" description="Polar residues" evidence="1">
    <location>
        <begin position="79"/>
        <end position="97"/>
    </location>
</feature>
<comment type="caution">
    <text evidence="2">The sequence shown here is derived from an EMBL/GenBank/DDBJ whole genome shotgun (WGS) entry which is preliminary data.</text>
</comment>
<feature type="region of interest" description="Disordered" evidence="1">
    <location>
        <begin position="204"/>
        <end position="269"/>
    </location>
</feature>
<accession>A0A409YCV9</accession>
<protein>
    <submittedName>
        <fullName evidence="2">Uncharacterized protein</fullName>
    </submittedName>
</protein>
<dbReference type="AlphaFoldDB" id="A0A409YCV9"/>
<sequence>MSQRTTYHSVLALPLALHQSFSDAHYPNATAQSADHGPRSSTRQIGLAELVGIELDTSPENTRQAFVDKTCRECHHPHSLNNRDQMHSPSASTSNPSVPLDLLGNETRNSLSQFDDASEDSLVNEILECNGYYHHLGLEEVRDHLSRPVIESERREISEAAPTPMPIAKVTPTAQSLPTPSGSSPNVLCNSTNLFTFSAAIPSSSKLPPAPSPTSPEHQIITVTSENPKDGEERRPAKRRKIERTQNTTTIVTESSHQHPQADAAPELPNEVNHLTPHARDPRRLYPQPPSPALLCPIMRKVGKRRVRCGEVLDRLDSAEGHFVKVHNVPCKAPVEIWREDIVPLGRLSPEDVGQCDATCFGGACS</sequence>